<reference evidence="2 3" key="1">
    <citation type="submission" date="2021-01" db="EMBL/GenBank/DDBJ databases">
        <title>WGS of actinomycetes isolated from Thailand.</title>
        <authorList>
            <person name="Thawai C."/>
        </authorList>
    </citation>
    <scope>NUCLEOTIDE SEQUENCE [LARGE SCALE GENOMIC DNA]</scope>
    <source>
        <strain evidence="2 3">LPG 2</strain>
    </source>
</reference>
<evidence type="ECO:0000313" key="3">
    <source>
        <dbReference type="Proteomes" id="UP000602198"/>
    </source>
</evidence>
<dbReference type="Pfam" id="PF13560">
    <property type="entry name" value="HTH_31"/>
    <property type="match status" value="1"/>
</dbReference>
<keyword evidence="3" id="KW-1185">Reference proteome</keyword>
<evidence type="ECO:0000313" key="2">
    <source>
        <dbReference type="EMBL" id="MBL1079446.1"/>
    </source>
</evidence>
<accession>A0ABS1MGQ2</accession>
<dbReference type="Pfam" id="PF19054">
    <property type="entry name" value="DUF5753"/>
    <property type="match status" value="1"/>
</dbReference>
<comment type="caution">
    <text evidence="2">The sequence shown here is derived from an EMBL/GenBank/DDBJ whole genome shotgun (WGS) entry which is preliminary data.</text>
</comment>
<organism evidence="2 3">
    <name type="scientific">Nocardia acididurans</name>
    <dbReference type="NCBI Taxonomy" id="2802282"/>
    <lineage>
        <taxon>Bacteria</taxon>
        <taxon>Bacillati</taxon>
        <taxon>Actinomycetota</taxon>
        <taxon>Actinomycetes</taxon>
        <taxon>Mycobacteriales</taxon>
        <taxon>Nocardiaceae</taxon>
        <taxon>Nocardia</taxon>
    </lineage>
</organism>
<proteinExistence type="predicted"/>
<protein>
    <submittedName>
        <fullName evidence="2">Helix-turn-helix domain-containing protein</fullName>
    </submittedName>
</protein>
<dbReference type="EMBL" id="JAERRJ010000016">
    <property type="protein sequence ID" value="MBL1079446.1"/>
    <property type="molecule type" value="Genomic_DNA"/>
</dbReference>
<sequence>MLAQYRKRAGLTVYAAAQVVETSIQTMGRVEDGVKSKVPQLWINALSNAYQVTGNERRVMIGLAQELASAQKNWWRPYADGLKSGFDYYIGLEEAARKLEVWKMAVVPGLLQTAEYRRAVEWIEAPNLLPEQVERRVEVAMLRQERLKDSAFGVDAVLSEMVLRDQLGGRGVMADQLRRLAELAQRPNVSIRVVPFDAPAHLGSLVGSSSWNASTR</sequence>
<dbReference type="InterPro" id="IPR043917">
    <property type="entry name" value="DUF5753"/>
</dbReference>
<gene>
    <name evidence="2" type="ORF">JK358_34075</name>
</gene>
<name>A0ABS1MGQ2_9NOCA</name>
<dbReference type="Proteomes" id="UP000602198">
    <property type="component" value="Unassembled WGS sequence"/>
</dbReference>
<evidence type="ECO:0000259" key="1">
    <source>
        <dbReference type="Pfam" id="PF19054"/>
    </source>
</evidence>
<feature type="domain" description="DUF5753" evidence="1">
    <location>
        <begin position="89"/>
        <end position="209"/>
    </location>
</feature>
<dbReference type="RefSeq" id="WP_201955947.1">
    <property type="nucleotide sequence ID" value="NZ_JAERRJ010000016.1"/>
</dbReference>